<dbReference type="EMBL" id="MN739479">
    <property type="protein sequence ID" value="QHT07107.1"/>
    <property type="molecule type" value="Genomic_DNA"/>
</dbReference>
<name>A0A6C0CSB4_9ZZZZ</name>
<protein>
    <submittedName>
        <fullName evidence="1">Uncharacterized protein</fullName>
    </submittedName>
</protein>
<evidence type="ECO:0000313" key="1">
    <source>
        <dbReference type="EMBL" id="QHT07107.1"/>
    </source>
</evidence>
<reference evidence="1" key="1">
    <citation type="journal article" date="2020" name="Nature">
        <title>Giant virus diversity and host interactions through global metagenomics.</title>
        <authorList>
            <person name="Schulz F."/>
            <person name="Roux S."/>
            <person name="Paez-Espino D."/>
            <person name="Jungbluth S."/>
            <person name="Walsh D.A."/>
            <person name="Denef V.J."/>
            <person name="McMahon K.D."/>
            <person name="Konstantinidis K.T."/>
            <person name="Eloe-Fadrosh E.A."/>
            <person name="Kyrpides N.C."/>
            <person name="Woyke T."/>
        </authorList>
    </citation>
    <scope>NUCLEOTIDE SEQUENCE</scope>
    <source>
        <strain evidence="1">GVMAG-M-3300021962-46</strain>
    </source>
</reference>
<accession>A0A6C0CSB4</accession>
<proteinExistence type="predicted"/>
<dbReference type="AlphaFoldDB" id="A0A6C0CSB4"/>
<sequence length="67" mass="7836">MDIIEEIKYIFDDLKNALSKTKENVKLLDESYEKIISLICKKNKNIYADLIQQMTPIPLFSTIEKSL</sequence>
<organism evidence="1">
    <name type="scientific">viral metagenome</name>
    <dbReference type="NCBI Taxonomy" id="1070528"/>
    <lineage>
        <taxon>unclassified sequences</taxon>
        <taxon>metagenomes</taxon>
        <taxon>organismal metagenomes</taxon>
    </lineage>
</organism>